<protein>
    <recommendedName>
        <fullName evidence="4">Granulins domain-containing protein</fullName>
    </recommendedName>
</protein>
<keyword evidence="1" id="KW-0732">Signal</keyword>
<sequence>MKFALALLALTVVAASPVNKSELKRRSNGLVISGGVAHFPQAQPGDCNPAGGSCCSSGKASCDQGWSCWQAEGSDLCCPPGLECTSDRMAPAPVGNGDVDVSNNLCIGFHWQERTTTYVASTDKRAPNTVSLSAVLQNLLLHSHTALLLITLILVAISSKATPTYTKSSTT</sequence>
<reference evidence="2" key="1">
    <citation type="journal article" date="2023" name="BMC Genomics">
        <title>Chromosome-level genome assemblies of Cutaneotrichosporon spp. (Trichosporonales, Basidiomycota) reveal imbalanced evolution between nucleotide sequences and chromosome synteny.</title>
        <authorList>
            <person name="Kobayashi Y."/>
            <person name="Kayamori A."/>
            <person name="Aoki K."/>
            <person name="Shiwa Y."/>
            <person name="Matsutani M."/>
            <person name="Fujita N."/>
            <person name="Sugita T."/>
            <person name="Iwasaki W."/>
            <person name="Tanaka N."/>
            <person name="Takashima M."/>
        </authorList>
    </citation>
    <scope>NUCLEOTIDE SEQUENCE</scope>
    <source>
        <strain evidence="2">HIS016</strain>
    </source>
</reference>
<reference evidence="2" key="2">
    <citation type="submission" date="2023-06" db="EMBL/GenBank/DDBJ databases">
        <authorList>
            <person name="Kobayashi Y."/>
            <person name="Kayamori A."/>
            <person name="Aoki K."/>
            <person name="Shiwa Y."/>
            <person name="Fujita N."/>
            <person name="Sugita T."/>
            <person name="Iwasaki W."/>
            <person name="Tanaka N."/>
            <person name="Takashima M."/>
        </authorList>
    </citation>
    <scope>NUCLEOTIDE SEQUENCE</scope>
    <source>
        <strain evidence="2">HIS016</strain>
    </source>
</reference>
<evidence type="ECO:0000313" key="3">
    <source>
        <dbReference type="Proteomes" id="UP001222932"/>
    </source>
</evidence>
<evidence type="ECO:0008006" key="4">
    <source>
        <dbReference type="Google" id="ProtNLM"/>
    </source>
</evidence>
<keyword evidence="3" id="KW-1185">Reference proteome</keyword>
<comment type="caution">
    <text evidence="2">The sequence shown here is derived from an EMBL/GenBank/DDBJ whole genome shotgun (WGS) entry which is preliminary data.</text>
</comment>
<proteinExistence type="predicted"/>
<name>A0AAD3TRV7_9TREE</name>
<dbReference type="EMBL" id="BTCM01000002">
    <property type="protein sequence ID" value="GMK55381.1"/>
    <property type="molecule type" value="Genomic_DNA"/>
</dbReference>
<organism evidence="2 3">
    <name type="scientific">Cutaneotrichosporon spelunceum</name>
    <dbReference type="NCBI Taxonomy" id="1672016"/>
    <lineage>
        <taxon>Eukaryota</taxon>
        <taxon>Fungi</taxon>
        <taxon>Dikarya</taxon>
        <taxon>Basidiomycota</taxon>
        <taxon>Agaricomycotina</taxon>
        <taxon>Tremellomycetes</taxon>
        <taxon>Trichosporonales</taxon>
        <taxon>Trichosporonaceae</taxon>
        <taxon>Cutaneotrichosporon</taxon>
    </lineage>
</organism>
<evidence type="ECO:0000256" key="1">
    <source>
        <dbReference type="SAM" id="SignalP"/>
    </source>
</evidence>
<evidence type="ECO:0000313" key="2">
    <source>
        <dbReference type="EMBL" id="GMK55381.1"/>
    </source>
</evidence>
<feature type="chain" id="PRO_5041991124" description="Granulins domain-containing protein" evidence="1">
    <location>
        <begin position="16"/>
        <end position="171"/>
    </location>
</feature>
<gene>
    <name evidence="2" type="ORF">CspeluHIS016_0204370</name>
</gene>
<dbReference type="AlphaFoldDB" id="A0AAD3TRV7"/>
<accession>A0AAD3TRV7</accession>
<dbReference type="Proteomes" id="UP001222932">
    <property type="component" value="Unassembled WGS sequence"/>
</dbReference>
<feature type="signal peptide" evidence="1">
    <location>
        <begin position="1"/>
        <end position="15"/>
    </location>
</feature>